<dbReference type="Ensembl" id="ENSLAFT00000029119.1">
    <property type="protein sequence ID" value="ENSLAFP00000026222.1"/>
    <property type="gene ID" value="ENSLAFG00000027172.1"/>
</dbReference>
<evidence type="ECO:0000313" key="2">
    <source>
        <dbReference type="Proteomes" id="UP000007646"/>
    </source>
</evidence>
<accession>G3UEG4</accession>
<dbReference type="Proteomes" id="UP000007646">
    <property type="component" value="Unassembled WGS sequence"/>
</dbReference>
<reference evidence="1 2" key="1">
    <citation type="submission" date="2009-06" db="EMBL/GenBank/DDBJ databases">
        <title>The Genome Sequence of Loxodonta africana (African elephant).</title>
        <authorList>
            <person name="Di Palma F."/>
            <person name="Heiman D."/>
            <person name="Young S."/>
            <person name="Johnson J."/>
            <person name="Lander E.S."/>
            <person name="Lindblad-Toh K."/>
        </authorList>
    </citation>
    <scope>NUCLEOTIDE SEQUENCE [LARGE SCALE GENOMIC DNA]</scope>
    <source>
        <strain evidence="1 2">Isolate ISIS603380</strain>
    </source>
</reference>
<organism evidence="1 2">
    <name type="scientific">Loxodonta africana</name>
    <name type="common">African elephant</name>
    <dbReference type="NCBI Taxonomy" id="9785"/>
    <lineage>
        <taxon>Eukaryota</taxon>
        <taxon>Metazoa</taxon>
        <taxon>Chordata</taxon>
        <taxon>Craniata</taxon>
        <taxon>Vertebrata</taxon>
        <taxon>Euteleostomi</taxon>
        <taxon>Mammalia</taxon>
        <taxon>Eutheria</taxon>
        <taxon>Afrotheria</taxon>
        <taxon>Proboscidea</taxon>
        <taxon>Elephantidae</taxon>
        <taxon>Loxodonta</taxon>
    </lineage>
</organism>
<reference evidence="1" key="2">
    <citation type="submission" date="2025-08" db="UniProtKB">
        <authorList>
            <consortium name="Ensembl"/>
        </authorList>
    </citation>
    <scope>IDENTIFICATION</scope>
    <source>
        <strain evidence="1">Isolate ISIS603380</strain>
    </source>
</reference>
<proteinExistence type="predicted"/>
<reference evidence="1" key="3">
    <citation type="submission" date="2025-09" db="UniProtKB">
        <authorList>
            <consortium name="Ensembl"/>
        </authorList>
    </citation>
    <scope>IDENTIFICATION</scope>
    <source>
        <strain evidence="1">Isolate ISIS603380</strain>
    </source>
</reference>
<sequence>SHHVCFLSSQQKISSGGREYAFTHLLLPFLILVRSRRGCAPSMAHRRLPCDGL</sequence>
<name>G3UEG4_LOXAF</name>
<dbReference type="AlphaFoldDB" id="G3UEG4"/>
<protein>
    <submittedName>
        <fullName evidence="1">Uncharacterized protein</fullName>
    </submittedName>
</protein>
<evidence type="ECO:0000313" key="1">
    <source>
        <dbReference type="Ensembl" id="ENSLAFP00000026222.1"/>
    </source>
</evidence>
<dbReference type="InParanoid" id="G3UEG4"/>
<keyword evidence="2" id="KW-1185">Reference proteome</keyword>
<dbReference type="HOGENOM" id="CLU_3073964_0_0_1"/>